<evidence type="ECO:0000313" key="2">
    <source>
        <dbReference type="Proteomes" id="UP000241481"/>
    </source>
</evidence>
<organism evidence="1 2">
    <name type="scientific">Helicoverpa armigera NPV NNg1</name>
    <dbReference type="NCBI Taxonomy" id="566972"/>
    <lineage>
        <taxon>Viruses</taxon>
        <taxon>Viruses incertae sedis</taxon>
        <taxon>Naldaviricetes</taxon>
        <taxon>Lefavirales</taxon>
        <taxon>Baculoviridae</taxon>
        <taxon>Alphabaculovirus</taxon>
        <taxon>Alphabaculovirus helarmigerae</taxon>
    </lineage>
</organism>
<name>B5X0C9_9ABAC</name>
<reference evidence="1 2" key="1">
    <citation type="journal article" date="2007" name="J. Insect Biotechnol. Sericology">
        <title>Cloning and comparative characterization of nucleopolyhedroviruses isolated from African bollworm, Helicoverpa armigera, (Lepidoptera: Noctuidae) in different geographic regions.</title>
        <authorList>
            <person name="Ogembo J.G."/>
            <person name="Chaeychomsri S."/>
            <person name="Kamiya K."/>
            <person name="Ishikawa H."/>
            <person name="Katou Y."/>
            <person name="Ikeda M."/>
            <person name="Kobayashi M."/>
        </authorList>
    </citation>
    <scope>NUCLEOTIDE SEQUENCE [LARGE SCALE GENOMIC DNA]</scope>
    <source>
        <strain evidence="1 2">NNg1</strain>
    </source>
</reference>
<evidence type="ECO:0000313" key="1">
    <source>
        <dbReference type="EMBL" id="BAG74699.1"/>
    </source>
</evidence>
<proteinExistence type="predicted"/>
<accession>B5X0C9</accession>
<sequence>MHRSNSNSSKYKQSLINRFELEYKSVSVRDLQKLSAAMYRLLAVNDKLMENLQTLPMHYRAQINMLKKISASQTANNRRTQRQIVSLFVALCLFS</sequence>
<dbReference type="EMBL" id="AP010907">
    <property type="protein sequence ID" value="BAG74699.1"/>
    <property type="molecule type" value="Genomic_DNA"/>
</dbReference>
<protein>
    <submittedName>
        <fullName evidence="1">Uncharacterized protein</fullName>
    </submittedName>
</protein>
<dbReference type="Proteomes" id="UP000241481">
    <property type="component" value="Segment"/>
</dbReference>
<reference evidence="1 2" key="2">
    <citation type="journal article" date="2009" name="Virus Genes">
        <title>Comparative genomic sequence analysis of novel Helicoverpa armigera nucleopolyhedrovirus (NPV) isolated from Kenya and three other previously sequenced Helicoverpa spp. NPVs.</title>
        <authorList>
            <person name="Ogembo J.G."/>
            <person name="Caoili B.L."/>
            <person name="Shikata M."/>
            <person name="Chaeychomsri S."/>
            <person name="Kobayashi M."/>
            <person name="Ikeda M."/>
        </authorList>
    </citation>
    <scope>NUCLEOTIDE SEQUENCE [LARGE SCALE GENOMIC DNA]</scope>
    <source>
        <strain evidence="1 2">NNg1</strain>
    </source>
</reference>